<accession>A0A6V8PMP3</accession>
<gene>
    <name evidence="1" type="ORF">HKBW3S42_02241</name>
</gene>
<reference evidence="1 2" key="1">
    <citation type="journal article" date="2020" name="Front. Microbiol.">
        <title>Single-cell genomics of novel Actinobacteria with the Wood-Ljungdahl pathway discovered in a serpentinizing system.</title>
        <authorList>
            <person name="Merino N."/>
            <person name="Kawai M."/>
            <person name="Boyd E.S."/>
            <person name="Colman D.R."/>
            <person name="McGlynn S.E."/>
            <person name="Nealson K.H."/>
            <person name="Kurokawa K."/>
            <person name="Hongoh Y."/>
        </authorList>
    </citation>
    <scope>NUCLEOTIDE SEQUENCE [LARGE SCALE GENOMIC DNA]</scope>
    <source>
        <strain evidence="1 2">S42</strain>
    </source>
</reference>
<feature type="non-terminal residue" evidence="1">
    <location>
        <position position="1"/>
    </location>
</feature>
<dbReference type="Proteomes" id="UP000568877">
    <property type="component" value="Unassembled WGS sequence"/>
</dbReference>
<proteinExistence type="predicted"/>
<dbReference type="AlphaFoldDB" id="A0A6V8PMP3"/>
<dbReference type="EMBL" id="BLSA01000798">
    <property type="protein sequence ID" value="GFP33902.1"/>
    <property type="molecule type" value="Genomic_DNA"/>
</dbReference>
<sequence length="22" mass="2478">RAKVYTNQWRVSAGRVTIVSGE</sequence>
<evidence type="ECO:0000313" key="2">
    <source>
        <dbReference type="Proteomes" id="UP000568877"/>
    </source>
</evidence>
<organism evidence="1 2">
    <name type="scientific">Candidatus Hakubella thermalkaliphila</name>
    <dbReference type="NCBI Taxonomy" id="2754717"/>
    <lineage>
        <taxon>Bacteria</taxon>
        <taxon>Bacillati</taxon>
        <taxon>Actinomycetota</taxon>
        <taxon>Actinomycetota incertae sedis</taxon>
        <taxon>Candidatus Hakubellales</taxon>
        <taxon>Candidatus Hakubellaceae</taxon>
        <taxon>Candidatus Hakubella</taxon>
    </lineage>
</organism>
<protein>
    <submittedName>
        <fullName evidence="1">Uncharacterized protein</fullName>
    </submittedName>
</protein>
<name>A0A6V8PMP3_9ACTN</name>
<comment type="caution">
    <text evidence="1">The sequence shown here is derived from an EMBL/GenBank/DDBJ whole genome shotgun (WGS) entry which is preliminary data.</text>
</comment>
<evidence type="ECO:0000313" key="1">
    <source>
        <dbReference type="EMBL" id="GFP33902.1"/>
    </source>
</evidence>